<keyword evidence="1" id="KW-0539">Nucleus</keyword>
<dbReference type="InterPro" id="IPR001138">
    <property type="entry name" value="Zn2Cys6_DnaBD"/>
</dbReference>
<gene>
    <name evidence="4" type="ORF">K444DRAFT_593015</name>
</gene>
<dbReference type="EMBL" id="KZ613846">
    <property type="protein sequence ID" value="PMD57603.1"/>
    <property type="molecule type" value="Genomic_DNA"/>
</dbReference>
<evidence type="ECO:0000259" key="3">
    <source>
        <dbReference type="PROSITE" id="PS50048"/>
    </source>
</evidence>
<dbReference type="PANTHER" id="PTHR47784:SF5">
    <property type="entry name" value="STEROL UPTAKE CONTROL PROTEIN 2"/>
    <property type="match status" value="1"/>
</dbReference>
<dbReference type="CDD" id="cd00067">
    <property type="entry name" value="GAL4"/>
    <property type="match status" value="1"/>
</dbReference>
<dbReference type="GO" id="GO:0001228">
    <property type="term" value="F:DNA-binding transcription activator activity, RNA polymerase II-specific"/>
    <property type="evidence" value="ECO:0007669"/>
    <property type="project" value="TreeGrafter"/>
</dbReference>
<dbReference type="PROSITE" id="PS50048">
    <property type="entry name" value="ZN2_CY6_FUNGAL_2"/>
    <property type="match status" value="1"/>
</dbReference>
<evidence type="ECO:0000313" key="4">
    <source>
        <dbReference type="EMBL" id="PMD57603.1"/>
    </source>
</evidence>
<proteinExistence type="predicted"/>
<dbReference type="InterPro" id="IPR021858">
    <property type="entry name" value="Fun_TF"/>
</dbReference>
<reference evidence="4 5" key="1">
    <citation type="submission" date="2016-04" db="EMBL/GenBank/DDBJ databases">
        <title>A degradative enzymes factory behind the ericoid mycorrhizal symbiosis.</title>
        <authorList>
            <consortium name="DOE Joint Genome Institute"/>
            <person name="Martino E."/>
            <person name="Morin E."/>
            <person name="Grelet G."/>
            <person name="Kuo A."/>
            <person name="Kohler A."/>
            <person name="Daghino S."/>
            <person name="Barry K."/>
            <person name="Choi C."/>
            <person name="Cichocki N."/>
            <person name="Clum A."/>
            <person name="Copeland A."/>
            <person name="Hainaut M."/>
            <person name="Haridas S."/>
            <person name="Labutti K."/>
            <person name="Lindquist E."/>
            <person name="Lipzen A."/>
            <person name="Khouja H.-R."/>
            <person name="Murat C."/>
            <person name="Ohm R."/>
            <person name="Olson A."/>
            <person name="Spatafora J."/>
            <person name="Veneault-Fourrey C."/>
            <person name="Henrissat B."/>
            <person name="Grigoriev I."/>
            <person name="Martin F."/>
            <person name="Perotto S."/>
        </authorList>
    </citation>
    <scope>NUCLEOTIDE SEQUENCE [LARGE SCALE GENOMIC DNA]</scope>
    <source>
        <strain evidence="4 5">E</strain>
    </source>
</reference>
<dbReference type="InParanoid" id="A0A2J6T3W0"/>
<feature type="region of interest" description="Disordered" evidence="2">
    <location>
        <begin position="46"/>
        <end position="90"/>
    </location>
</feature>
<feature type="compositionally biased region" description="Polar residues" evidence="2">
    <location>
        <begin position="79"/>
        <end position="90"/>
    </location>
</feature>
<evidence type="ECO:0000313" key="5">
    <source>
        <dbReference type="Proteomes" id="UP000235371"/>
    </source>
</evidence>
<dbReference type="Pfam" id="PF11951">
    <property type="entry name" value="Fungal_trans_2"/>
    <property type="match status" value="1"/>
</dbReference>
<dbReference type="PROSITE" id="PS00463">
    <property type="entry name" value="ZN2_CY6_FUNGAL_1"/>
    <property type="match status" value="1"/>
</dbReference>
<accession>A0A2J6T3W0</accession>
<evidence type="ECO:0000256" key="1">
    <source>
        <dbReference type="ARBA" id="ARBA00023242"/>
    </source>
</evidence>
<dbReference type="PANTHER" id="PTHR47784">
    <property type="entry name" value="STEROL UPTAKE CONTROL PROTEIN 2"/>
    <property type="match status" value="1"/>
</dbReference>
<dbReference type="InterPro" id="IPR053157">
    <property type="entry name" value="Sterol_Uptake_Regulator"/>
</dbReference>
<dbReference type="Pfam" id="PF00172">
    <property type="entry name" value="Zn_clus"/>
    <property type="match status" value="1"/>
</dbReference>
<dbReference type="Gene3D" id="4.10.240.10">
    <property type="entry name" value="Zn(2)-C6 fungal-type DNA-binding domain"/>
    <property type="match status" value="1"/>
</dbReference>
<dbReference type="OrthoDB" id="5386330at2759"/>
<protein>
    <recommendedName>
        <fullName evidence="3">Zn(2)-C6 fungal-type domain-containing protein</fullName>
    </recommendedName>
</protein>
<dbReference type="GeneID" id="36586357"/>
<dbReference type="Proteomes" id="UP000235371">
    <property type="component" value="Unassembled WGS sequence"/>
</dbReference>
<dbReference type="SUPFAM" id="SSF57701">
    <property type="entry name" value="Zn2/Cys6 DNA-binding domain"/>
    <property type="match status" value="1"/>
</dbReference>
<feature type="compositionally biased region" description="Polar residues" evidence="2">
    <location>
        <begin position="46"/>
        <end position="60"/>
    </location>
</feature>
<keyword evidence="5" id="KW-1185">Reference proteome</keyword>
<name>A0A2J6T3W0_9HELO</name>
<feature type="domain" description="Zn(2)-C6 fungal-type" evidence="3">
    <location>
        <begin position="13"/>
        <end position="43"/>
    </location>
</feature>
<evidence type="ECO:0000256" key="2">
    <source>
        <dbReference type="SAM" id="MobiDB-lite"/>
    </source>
</evidence>
<dbReference type="SMART" id="SM00066">
    <property type="entry name" value="GAL4"/>
    <property type="match status" value="1"/>
</dbReference>
<dbReference type="RefSeq" id="XP_024734507.1">
    <property type="nucleotide sequence ID" value="XM_024878280.1"/>
</dbReference>
<dbReference type="GO" id="GO:0008270">
    <property type="term" value="F:zinc ion binding"/>
    <property type="evidence" value="ECO:0007669"/>
    <property type="project" value="InterPro"/>
</dbReference>
<organism evidence="4 5">
    <name type="scientific">Hyaloscypha bicolor E</name>
    <dbReference type="NCBI Taxonomy" id="1095630"/>
    <lineage>
        <taxon>Eukaryota</taxon>
        <taxon>Fungi</taxon>
        <taxon>Dikarya</taxon>
        <taxon>Ascomycota</taxon>
        <taxon>Pezizomycotina</taxon>
        <taxon>Leotiomycetes</taxon>
        <taxon>Helotiales</taxon>
        <taxon>Hyaloscyphaceae</taxon>
        <taxon>Hyaloscypha</taxon>
        <taxon>Hyaloscypha bicolor</taxon>
    </lineage>
</organism>
<dbReference type="InterPro" id="IPR036864">
    <property type="entry name" value="Zn2-C6_fun-type_DNA-bd_sf"/>
</dbReference>
<feature type="compositionally biased region" description="Basic and acidic residues" evidence="2">
    <location>
        <begin position="67"/>
        <end position="76"/>
    </location>
</feature>
<dbReference type="AlphaFoldDB" id="A0A2J6T3W0"/>
<sequence length="399" mass="44592">MATRRPHKKSRRGCGQCKKRHIKCDEEHPNCQNCLQSGLNCDFPPSSTEGASPVTGASRSRAQHHPHLPDFSEHVSPRYTIQPSPSDSSDTATFAITLSDLELTHHYSTVTCLTLGRTPEAGRVWQHYAPRLGLSHIFLLRGLLSFAALHLSHLRPSDRAYYRKQALVHHDQALQEFHTVLATIIETNIDAAFLFASLLVTYTFGSKDLDTPETSSEDALDDISNSLFLVRCTGAILVPFRESLYTGELRALLKERQGYEYLSDGITLPEFSALATACTNAGSGSDTVATAAYVSAIEQLQAVFAKVQATASSEGRPDIGLVMIWLVNVPEQYVTLLKMRKPEALIILAYFATILCHRNDSWWLRGWDGYLISAVESQLSEEWRCWLEWPKALCQQREL</sequence>